<dbReference type="Proteomes" id="UP001596105">
    <property type="component" value="Unassembled WGS sequence"/>
</dbReference>
<name>A0ABW0LTW1_9BACL</name>
<dbReference type="EMBL" id="JBHSMH010000011">
    <property type="protein sequence ID" value="MFC5468402.1"/>
    <property type="molecule type" value="Genomic_DNA"/>
</dbReference>
<proteinExistence type="predicted"/>
<gene>
    <name evidence="1" type="ORF">ACFPPD_06695</name>
</gene>
<accession>A0ABW0LTW1</accession>
<evidence type="ECO:0000313" key="1">
    <source>
        <dbReference type="EMBL" id="MFC5468402.1"/>
    </source>
</evidence>
<comment type="caution">
    <text evidence="1">The sequence shown here is derived from an EMBL/GenBank/DDBJ whole genome shotgun (WGS) entry which is preliminary data.</text>
</comment>
<evidence type="ECO:0008006" key="3">
    <source>
        <dbReference type="Google" id="ProtNLM"/>
    </source>
</evidence>
<evidence type="ECO:0000313" key="2">
    <source>
        <dbReference type="Proteomes" id="UP001596105"/>
    </source>
</evidence>
<keyword evidence="2" id="KW-1185">Reference proteome</keyword>
<organism evidence="1 2">
    <name type="scientific">Cohnella suwonensis</name>
    <dbReference type="NCBI Taxonomy" id="696072"/>
    <lineage>
        <taxon>Bacteria</taxon>
        <taxon>Bacillati</taxon>
        <taxon>Bacillota</taxon>
        <taxon>Bacilli</taxon>
        <taxon>Bacillales</taxon>
        <taxon>Paenibacillaceae</taxon>
        <taxon>Cohnella</taxon>
    </lineage>
</organism>
<reference evidence="2" key="1">
    <citation type="journal article" date="2019" name="Int. J. Syst. Evol. Microbiol.">
        <title>The Global Catalogue of Microorganisms (GCM) 10K type strain sequencing project: providing services to taxonomists for standard genome sequencing and annotation.</title>
        <authorList>
            <consortium name="The Broad Institute Genomics Platform"/>
            <consortium name="The Broad Institute Genome Sequencing Center for Infectious Disease"/>
            <person name="Wu L."/>
            <person name="Ma J."/>
        </authorList>
    </citation>
    <scope>NUCLEOTIDE SEQUENCE [LARGE SCALE GENOMIC DNA]</scope>
    <source>
        <strain evidence="2">CCUG 57113</strain>
    </source>
</reference>
<sequence>MYNFILNQWVMRKIDEAKVQSYVPRWITSEQAATIIATPQVAV</sequence>
<protein>
    <recommendedName>
        <fullName evidence="3">XkdX family protein</fullName>
    </recommendedName>
</protein>
<dbReference type="RefSeq" id="WP_378081607.1">
    <property type="nucleotide sequence ID" value="NZ_JBHSMH010000011.1"/>
</dbReference>